<dbReference type="InterPro" id="IPR023753">
    <property type="entry name" value="FAD/NAD-binding_dom"/>
</dbReference>
<dbReference type="Proteomes" id="UP000708298">
    <property type="component" value="Unassembled WGS sequence"/>
</dbReference>
<accession>A0A964E0T4</accession>
<evidence type="ECO:0000256" key="1">
    <source>
        <dbReference type="ARBA" id="ARBA00023002"/>
    </source>
</evidence>
<dbReference type="EMBL" id="JAESVB010000014">
    <property type="protein sequence ID" value="MCB8877484.1"/>
    <property type="molecule type" value="Genomic_DNA"/>
</dbReference>
<keyword evidence="4" id="KW-1185">Reference proteome</keyword>
<proteinExistence type="predicted"/>
<dbReference type="PANTHER" id="PTHR42949">
    <property type="entry name" value="ANAEROBIC GLYCEROL-3-PHOSPHATE DEHYDROGENASE SUBUNIT B"/>
    <property type="match status" value="1"/>
</dbReference>
<dbReference type="Gene3D" id="3.50.50.60">
    <property type="entry name" value="FAD/NAD(P)-binding domain"/>
    <property type="match status" value="2"/>
</dbReference>
<dbReference type="SUPFAM" id="SSF51905">
    <property type="entry name" value="FAD/NAD(P)-binding domain"/>
    <property type="match status" value="1"/>
</dbReference>
<reference evidence="3" key="2">
    <citation type="submission" date="2021-01" db="EMBL/GenBank/DDBJ databases">
        <authorList>
            <person name="Mieszkin S."/>
            <person name="Pouder E."/>
            <person name="Alain K."/>
        </authorList>
    </citation>
    <scope>NUCLEOTIDE SEQUENCE</scope>
    <source>
        <strain evidence="3">HW T2.11</strain>
    </source>
</reference>
<evidence type="ECO:0000313" key="4">
    <source>
        <dbReference type="Proteomes" id="UP000708298"/>
    </source>
</evidence>
<organism evidence="3 4">
    <name type="scientific">Acidisoma silvae</name>
    <dbReference type="NCBI Taxonomy" id="2802396"/>
    <lineage>
        <taxon>Bacteria</taxon>
        <taxon>Pseudomonadati</taxon>
        <taxon>Pseudomonadota</taxon>
        <taxon>Alphaproteobacteria</taxon>
        <taxon>Acetobacterales</taxon>
        <taxon>Acidocellaceae</taxon>
        <taxon>Acidisoma</taxon>
    </lineage>
</organism>
<protein>
    <submittedName>
        <fullName evidence="3">FAD-dependent oxidoreductase</fullName>
    </submittedName>
</protein>
<evidence type="ECO:0000259" key="2">
    <source>
        <dbReference type="Pfam" id="PF07992"/>
    </source>
</evidence>
<dbReference type="GO" id="GO:0016491">
    <property type="term" value="F:oxidoreductase activity"/>
    <property type="evidence" value="ECO:0007669"/>
    <property type="project" value="UniProtKB-KW"/>
</dbReference>
<gene>
    <name evidence="3" type="ORF">ASILVAE211_19980</name>
</gene>
<dbReference type="AlphaFoldDB" id="A0A964E0T4"/>
<evidence type="ECO:0000313" key="3">
    <source>
        <dbReference type="EMBL" id="MCB8877484.1"/>
    </source>
</evidence>
<dbReference type="PRINTS" id="PR00368">
    <property type="entry name" value="FADPNR"/>
</dbReference>
<keyword evidence="1" id="KW-0560">Oxidoreductase</keyword>
<dbReference type="Pfam" id="PF07992">
    <property type="entry name" value="Pyr_redox_2"/>
    <property type="match status" value="1"/>
</dbReference>
<feature type="domain" description="FAD/NAD(P)-binding" evidence="2">
    <location>
        <begin position="2"/>
        <end position="283"/>
    </location>
</feature>
<sequence>MVVVGGGTAGLAAAAELRRRDVGRVLVLEREEEAGGIPRHCAHPPFGVREYGRLMTGPSYARLNVARALASGAEIRTGVTAVALKPDGLIALATPHGLAEVRGRRVLLCLGAREMPRSARLIGGSRPRGVINTGALQSAVNLKHIKPFEAPLILGTELVSLSAILTCRHAGIRPVAMIEPAAKPIARWPLTLFPRIAGVPLYLGASLHAIEGESRVRRAVVRLADGHVRYFDCDGILLTGGFTPESAVLRLSNLAIDPGTGGPVTDSFGRCSDASYFAAGNLLRPVETSGWCWREGKRMAALIAEELASGLPDTARMVTVTSANPVRYAVPQRVLAGDSAGTALQLRVSRHCTGTLSASQGGHVLVSRRGDFRPERRILLQLPPGLAASTPIEIALS</sequence>
<dbReference type="InterPro" id="IPR036188">
    <property type="entry name" value="FAD/NAD-bd_sf"/>
</dbReference>
<comment type="caution">
    <text evidence="3">The sequence shown here is derived from an EMBL/GenBank/DDBJ whole genome shotgun (WGS) entry which is preliminary data.</text>
</comment>
<name>A0A964E0T4_9PROT</name>
<reference evidence="3" key="1">
    <citation type="journal article" date="2021" name="Microorganisms">
        <title>Acidisoma silvae sp. nov. and Acidisomacellulosilytica sp. nov., Two Acidophilic Bacteria Isolated from Decaying Wood, Hydrolyzing Cellulose and Producing Poly-3-hydroxybutyrate.</title>
        <authorList>
            <person name="Mieszkin S."/>
            <person name="Pouder E."/>
            <person name="Uroz S."/>
            <person name="Simon-Colin C."/>
            <person name="Alain K."/>
        </authorList>
    </citation>
    <scope>NUCLEOTIDE SEQUENCE</scope>
    <source>
        <strain evidence="3">HW T2.11</strain>
    </source>
</reference>
<dbReference type="PANTHER" id="PTHR42949:SF3">
    <property type="entry name" value="ANAEROBIC GLYCEROL-3-PHOSPHATE DEHYDROGENASE SUBUNIT B"/>
    <property type="match status" value="1"/>
</dbReference>
<dbReference type="InterPro" id="IPR051691">
    <property type="entry name" value="Metab_Enz_Cyan_OpOx_G3PDH"/>
</dbReference>